<gene>
    <name evidence="1" type="ORF">NM208_g12256</name>
</gene>
<reference evidence="1" key="1">
    <citation type="submission" date="2022-08" db="EMBL/GenBank/DDBJ databases">
        <title>Genome Sequence of Fusarium decemcellulare.</title>
        <authorList>
            <person name="Buettner E."/>
        </authorList>
    </citation>
    <scope>NUCLEOTIDE SEQUENCE</scope>
    <source>
        <strain evidence="1">Babe19</strain>
    </source>
</reference>
<accession>A0ACC1RRZ7</accession>
<protein>
    <submittedName>
        <fullName evidence="1">Uncharacterized protein</fullName>
    </submittedName>
</protein>
<keyword evidence="2" id="KW-1185">Reference proteome</keyword>
<proteinExistence type="predicted"/>
<evidence type="ECO:0000313" key="2">
    <source>
        <dbReference type="Proteomes" id="UP001148629"/>
    </source>
</evidence>
<evidence type="ECO:0000313" key="1">
    <source>
        <dbReference type="EMBL" id="KAJ3523939.1"/>
    </source>
</evidence>
<organism evidence="1 2">
    <name type="scientific">Fusarium decemcellulare</name>
    <dbReference type="NCBI Taxonomy" id="57161"/>
    <lineage>
        <taxon>Eukaryota</taxon>
        <taxon>Fungi</taxon>
        <taxon>Dikarya</taxon>
        <taxon>Ascomycota</taxon>
        <taxon>Pezizomycotina</taxon>
        <taxon>Sordariomycetes</taxon>
        <taxon>Hypocreomycetidae</taxon>
        <taxon>Hypocreales</taxon>
        <taxon>Nectriaceae</taxon>
        <taxon>Fusarium</taxon>
        <taxon>Fusarium decemcellulare species complex</taxon>
    </lineage>
</organism>
<dbReference type="EMBL" id="JANRMS010002164">
    <property type="protein sequence ID" value="KAJ3523939.1"/>
    <property type="molecule type" value="Genomic_DNA"/>
</dbReference>
<sequence>MLPALLAMQTLSWPGDDERSSGLKLAPFQTECRSTRRTPPQPSTAGDLLAGFQGLQVSTLTRWEEGTLRLSTPGSLFGGDEGGRRCSDWVTQRQKPSPQHAPHLQDCKGQQRDVEETA</sequence>
<comment type="caution">
    <text evidence="1">The sequence shown here is derived from an EMBL/GenBank/DDBJ whole genome shotgun (WGS) entry which is preliminary data.</text>
</comment>
<name>A0ACC1RRZ7_9HYPO</name>
<dbReference type="Proteomes" id="UP001148629">
    <property type="component" value="Unassembled WGS sequence"/>
</dbReference>